<dbReference type="EMBL" id="JAGFBS010000007">
    <property type="protein sequence ID" value="KAG6378087.1"/>
    <property type="molecule type" value="Genomic_DNA"/>
</dbReference>
<evidence type="ECO:0000313" key="1">
    <source>
        <dbReference type="EMBL" id="KAG6378087.1"/>
    </source>
</evidence>
<evidence type="ECO:0000313" key="2">
    <source>
        <dbReference type="Proteomes" id="UP000683000"/>
    </source>
</evidence>
<protein>
    <submittedName>
        <fullName evidence="1">Uncharacterized protein</fullName>
    </submittedName>
</protein>
<proteinExistence type="predicted"/>
<gene>
    <name evidence="1" type="ORF">JVT61DRAFT_13770</name>
</gene>
<sequence>MQSNYRLFYEVITLVITHLERELDINVWWTRNLPSLEKYGVRPAGHACVTGLPLHGKYAESKVNVELMPADSWLIDFLRFFGLFAHPKKHLKKQELLKVPTKRCRLNPEIAQELAERLART</sequence>
<dbReference type="OrthoDB" id="2689721at2759"/>
<keyword evidence="2" id="KW-1185">Reference proteome</keyword>
<organism evidence="1 2">
    <name type="scientific">Boletus reticuloceps</name>
    <dbReference type="NCBI Taxonomy" id="495285"/>
    <lineage>
        <taxon>Eukaryota</taxon>
        <taxon>Fungi</taxon>
        <taxon>Dikarya</taxon>
        <taxon>Basidiomycota</taxon>
        <taxon>Agaricomycotina</taxon>
        <taxon>Agaricomycetes</taxon>
        <taxon>Agaricomycetidae</taxon>
        <taxon>Boletales</taxon>
        <taxon>Boletineae</taxon>
        <taxon>Boletaceae</taxon>
        <taxon>Boletoideae</taxon>
        <taxon>Boletus</taxon>
    </lineage>
</organism>
<accession>A0A8I2YUY6</accession>
<dbReference type="AlphaFoldDB" id="A0A8I2YUY6"/>
<dbReference type="Proteomes" id="UP000683000">
    <property type="component" value="Unassembled WGS sequence"/>
</dbReference>
<reference evidence="1" key="1">
    <citation type="submission" date="2021-03" db="EMBL/GenBank/DDBJ databases">
        <title>Evolutionary innovations through gain and loss of genes in the ectomycorrhizal Boletales.</title>
        <authorList>
            <person name="Wu G."/>
            <person name="Miyauchi S."/>
            <person name="Morin E."/>
            <person name="Yang Z.-L."/>
            <person name="Xu J."/>
            <person name="Martin F.M."/>
        </authorList>
    </citation>
    <scope>NUCLEOTIDE SEQUENCE</scope>
    <source>
        <strain evidence="1">BR01</strain>
    </source>
</reference>
<name>A0A8I2YUY6_9AGAM</name>
<comment type="caution">
    <text evidence="1">The sequence shown here is derived from an EMBL/GenBank/DDBJ whole genome shotgun (WGS) entry which is preliminary data.</text>
</comment>